<dbReference type="InterPro" id="IPR018767">
    <property type="entry name" value="Brl1/Brr6_dom"/>
</dbReference>
<feature type="domain" description="Brl1/Brr6" evidence="2">
    <location>
        <begin position="6"/>
        <end position="134"/>
    </location>
</feature>
<feature type="transmembrane region" description="Helical" evidence="1">
    <location>
        <begin position="12"/>
        <end position="33"/>
    </location>
</feature>
<keyword evidence="1" id="KW-0812">Transmembrane</keyword>
<evidence type="ECO:0000313" key="4">
    <source>
        <dbReference type="Proteomes" id="UP000269721"/>
    </source>
</evidence>
<protein>
    <submittedName>
        <fullName evidence="3">Brl1/Brr6 domain-containing protein</fullName>
    </submittedName>
</protein>
<dbReference type="GO" id="GO:0055088">
    <property type="term" value="P:lipid homeostasis"/>
    <property type="evidence" value="ECO:0007669"/>
    <property type="project" value="InterPro"/>
</dbReference>
<dbReference type="PANTHER" id="PTHR28136">
    <property type="entry name" value="NUCLEUS EXPORT PROTEIN BRR6"/>
    <property type="match status" value="1"/>
</dbReference>
<dbReference type="GO" id="GO:0006998">
    <property type="term" value="P:nuclear envelope organization"/>
    <property type="evidence" value="ECO:0007669"/>
    <property type="project" value="InterPro"/>
</dbReference>
<feature type="transmembrane region" description="Helical" evidence="1">
    <location>
        <begin position="115"/>
        <end position="135"/>
    </location>
</feature>
<keyword evidence="1" id="KW-0472">Membrane</keyword>
<sequence>MIPGLFLAYAQLVFNVSIVVMLFYGISTIIQILEGDLQKQLDKQSHVLMRDIVKCSRDYFNNRCSHIDAPPALESTCDAWKTCMEQDDKNILKSKETAAILAEILNNFFGHLNDRTLMCFMAIFVTGVIAGNAILCTKYRL</sequence>
<dbReference type="GO" id="GO:0031965">
    <property type="term" value="C:nuclear membrane"/>
    <property type="evidence" value="ECO:0007669"/>
    <property type="project" value="InterPro"/>
</dbReference>
<evidence type="ECO:0000259" key="2">
    <source>
        <dbReference type="SMART" id="SM01042"/>
    </source>
</evidence>
<reference evidence="4" key="1">
    <citation type="journal article" date="2018" name="Nat. Microbiol.">
        <title>Leveraging single-cell genomics to expand the fungal tree of life.</title>
        <authorList>
            <person name="Ahrendt S.R."/>
            <person name="Quandt C.A."/>
            <person name="Ciobanu D."/>
            <person name="Clum A."/>
            <person name="Salamov A."/>
            <person name="Andreopoulos B."/>
            <person name="Cheng J.F."/>
            <person name="Woyke T."/>
            <person name="Pelin A."/>
            <person name="Henrissat B."/>
            <person name="Reynolds N.K."/>
            <person name="Benny G.L."/>
            <person name="Smith M.E."/>
            <person name="James T.Y."/>
            <person name="Grigoriev I.V."/>
        </authorList>
    </citation>
    <scope>NUCLEOTIDE SEQUENCE [LARGE SCALE GENOMIC DNA]</scope>
</reference>
<keyword evidence="1" id="KW-1133">Transmembrane helix</keyword>
<dbReference type="EMBL" id="KZ996940">
    <property type="protein sequence ID" value="RKO88107.1"/>
    <property type="molecule type" value="Genomic_DNA"/>
</dbReference>
<name>A0A4V1IQX8_9FUNG</name>
<gene>
    <name evidence="3" type="ORF">BDK51DRAFT_16944</name>
</gene>
<dbReference type="OrthoDB" id="5961at2759"/>
<dbReference type="AlphaFoldDB" id="A0A4V1IQX8"/>
<dbReference type="Proteomes" id="UP000269721">
    <property type="component" value="Unassembled WGS sequence"/>
</dbReference>
<dbReference type="InterPro" id="IPR040202">
    <property type="entry name" value="Brl1/Brr6"/>
</dbReference>
<evidence type="ECO:0000313" key="3">
    <source>
        <dbReference type="EMBL" id="RKO88107.1"/>
    </source>
</evidence>
<keyword evidence="4" id="KW-1185">Reference proteome</keyword>
<organism evidence="3 4">
    <name type="scientific">Blyttiomyces helicus</name>
    <dbReference type="NCBI Taxonomy" id="388810"/>
    <lineage>
        <taxon>Eukaryota</taxon>
        <taxon>Fungi</taxon>
        <taxon>Fungi incertae sedis</taxon>
        <taxon>Chytridiomycota</taxon>
        <taxon>Chytridiomycota incertae sedis</taxon>
        <taxon>Chytridiomycetes</taxon>
        <taxon>Chytridiomycetes incertae sedis</taxon>
        <taxon>Blyttiomyces</taxon>
    </lineage>
</organism>
<dbReference type="SMART" id="SM01042">
    <property type="entry name" value="Brr6_like_C_C"/>
    <property type="match status" value="1"/>
</dbReference>
<proteinExistence type="predicted"/>
<dbReference type="PANTHER" id="PTHR28136:SF1">
    <property type="entry name" value="NUCLEUS EXPORT PROTEIN BRL1"/>
    <property type="match status" value="1"/>
</dbReference>
<evidence type="ECO:0000256" key="1">
    <source>
        <dbReference type="SAM" id="Phobius"/>
    </source>
</evidence>
<dbReference type="Pfam" id="PF10104">
    <property type="entry name" value="Brr6_like_C_C"/>
    <property type="match status" value="1"/>
</dbReference>
<accession>A0A4V1IQX8</accession>